<sequence length="60" mass="6563">MLAWRIEIDDKAKRDLAGLDAAQAHPVVRTDVGHVNYPRLKSVACPCTTQPEGPNAVPRL</sequence>
<evidence type="ECO:0000313" key="1">
    <source>
        <dbReference type="EMBL" id="TSE35494.1"/>
    </source>
</evidence>
<gene>
    <name evidence="1" type="ORF">Tchar_00690</name>
</gene>
<comment type="caution">
    <text evidence="1">The sequence shown here is derived from an EMBL/GenBank/DDBJ whole genome shotgun (WGS) entry which is preliminary data.</text>
</comment>
<dbReference type="AlphaFoldDB" id="A0A554XI33"/>
<dbReference type="EMBL" id="VJON01000007">
    <property type="protein sequence ID" value="TSE35494.1"/>
    <property type="molecule type" value="Genomic_DNA"/>
</dbReference>
<proteinExistence type="predicted"/>
<evidence type="ECO:0000313" key="2">
    <source>
        <dbReference type="Proteomes" id="UP000318294"/>
    </source>
</evidence>
<name>A0A554XI33_9BURK</name>
<accession>A0A554XI33</accession>
<organism evidence="1 2">
    <name type="scientific">Tepidimonas charontis</name>
    <dbReference type="NCBI Taxonomy" id="2267262"/>
    <lineage>
        <taxon>Bacteria</taxon>
        <taxon>Pseudomonadati</taxon>
        <taxon>Pseudomonadota</taxon>
        <taxon>Betaproteobacteria</taxon>
        <taxon>Burkholderiales</taxon>
        <taxon>Tepidimonas</taxon>
    </lineage>
</organism>
<keyword evidence="2" id="KW-1185">Reference proteome</keyword>
<reference evidence="1 2" key="1">
    <citation type="submission" date="2019-07" db="EMBL/GenBank/DDBJ databases">
        <title>Tepidimonas charontis SPSP-6 draft genome.</title>
        <authorList>
            <person name="Da Costa M.S."/>
            <person name="Froufe H.J.C."/>
            <person name="Egas C."/>
            <person name="Albuquerque L."/>
        </authorList>
    </citation>
    <scope>NUCLEOTIDE SEQUENCE [LARGE SCALE GENOMIC DNA]</scope>
    <source>
        <strain evidence="1 2">SPSP-6</strain>
    </source>
</reference>
<dbReference type="Proteomes" id="UP000318294">
    <property type="component" value="Unassembled WGS sequence"/>
</dbReference>
<protein>
    <submittedName>
        <fullName evidence="1">Uncharacterized protein</fullName>
    </submittedName>
</protein>